<feature type="region of interest" description="Disordered" evidence="1">
    <location>
        <begin position="403"/>
        <end position="422"/>
    </location>
</feature>
<organism evidence="4 5">
    <name type="scientific">Qipengyuania gelatinilytica</name>
    <dbReference type="NCBI Taxonomy" id="2867231"/>
    <lineage>
        <taxon>Bacteria</taxon>
        <taxon>Pseudomonadati</taxon>
        <taxon>Pseudomonadota</taxon>
        <taxon>Alphaproteobacteria</taxon>
        <taxon>Sphingomonadales</taxon>
        <taxon>Erythrobacteraceae</taxon>
        <taxon>Qipengyuania</taxon>
    </lineage>
</organism>
<sequence length="521" mass="54341">MKATNTKRFFGDESGAVAATYALALIPLVAFAGVAFDYARVMGMDSELQNGADQAALAAASQLDGRAGACARASQAASGMLNNLVVLASDSDFITVGAEEACDAAGQIRFYQDKAKTTAATDDENANYVEVYVDARQVNYALLPITGRLASDALEGVAFAGLGSAICKVPPVMMCNPQEAADPDFTTANYAGHGVRLIANDQGGLYGPGVFGYLETNAGNGAIATARTLGREVPPGDCISTDGADIKPGEQISVLDALNTRVGVYANGLNNVCGTGDALCPPPANARIDLLKRGGSCAIGNSGFQVGPNPYRPTSPVNDLTSTEWSALDPMGFPRDKCHAISQLGACALGTMGDGNWDRTAYYGTNGLGAMPTSWSNYGYSELSGRSTPTRYQQYRWEYEQHAAGGGQLTNPPDVTGGYKVQRSPLCNGPGLPPASTPDRRVLSIAIINCTAESVGSSTTDARIEKFVDVFLVEPSARRGSGSALITEASDVYVEIIGETTLGGGANQGQEIRKDVPYLIE</sequence>
<accession>A0ABX8ZZG5</accession>
<keyword evidence="2" id="KW-0472">Membrane</keyword>
<evidence type="ECO:0000313" key="4">
    <source>
        <dbReference type="EMBL" id="QZD94412.1"/>
    </source>
</evidence>
<dbReference type="InterPro" id="IPR028087">
    <property type="entry name" value="Tad_N"/>
</dbReference>
<dbReference type="Proteomes" id="UP000824321">
    <property type="component" value="Chromosome"/>
</dbReference>
<keyword evidence="2" id="KW-1133">Transmembrane helix</keyword>
<feature type="domain" description="Putative Flp pilus-assembly TadG-like N-terminal" evidence="3">
    <location>
        <begin position="15"/>
        <end position="61"/>
    </location>
</feature>
<evidence type="ECO:0000256" key="1">
    <source>
        <dbReference type="SAM" id="MobiDB-lite"/>
    </source>
</evidence>
<name>A0ABX8ZZG5_9SPHN</name>
<evidence type="ECO:0000313" key="5">
    <source>
        <dbReference type="Proteomes" id="UP000824321"/>
    </source>
</evidence>
<evidence type="ECO:0000256" key="2">
    <source>
        <dbReference type="SAM" id="Phobius"/>
    </source>
</evidence>
<dbReference type="EMBL" id="CP081294">
    <property type="protein sequence ID" value="QZD94412.1"/>
    <property type="molecule type" value="Genomic_DNA"/>
</dbReference>
<dbReference type="RefSeq" id="WP_221430158.1">
    <property type="nucleotide sequence ID" value="NZ_CP081294.1"/>
</dbReference>
<gene>
    <name evidence="4" type="ORF">K3136_09930</name>
</gene>
<protein>
    <submittedName>
        <fullName evidence="4">Pilus assembly protein</fullName>
    </submittedName>
</protein>
<keyword evidence="5" id="KW-1185">Reference proteome</keyword>
<proteinExistence type="predicted"/>
<evidence type="ECO:0000259" key="3">
    <source>
        <dbReference type="Pfam" id="PF13400"/>
    </source>
</evidence>
<keyword evidence="2" id="KW-0812">Transmembrane</keyword>
<reference evidence="4 5" key="1">
    <citation type="submission" date="2021-08" db="EMBL/GenBank/DDBJ databases">
        <title>Comparative Genomics Analysis of the Genus Qipengyuania Reveals Extensive Genetic Diversity and Metabolic Versatility, Including the Description of Fifteen Novel Species.</title>
        <authorList>
            <person name="Liu Y."/>
        </authorList>
    </citation>
    <scope>NUCLEOTIDE SEQUENCE [LARGE SCALE GENOMIC DNA]</scope>
    <source>
        <strain evidence="4 5">1NDH1</strain>
    </source>
</reference>
<dbReference type="Pfam" id="PF13400">
    <property type="entry name" value="Tad"/>
    <property type="match status" value="1"/>
</dbReference>
<feature type="transmembrane region" description="Helical" evidence="2">
    <location>
        <begin position="20"/>
        <end position="39"/>
    </location>
</feature>